<accession>A0ABD0W2I0</accession>
<dbReference type="AlphaFoldDB" id="A0ABD0W2I0"/>
<proteinExistence type="predicted"/>
<evidence type="ECO:0000313" key="2">
    <source>
        <dbReference type="Proteomes" id="UP001552299"/>
    </source>
</evidence>
<sequence>MLIKRFEINIFTGEKISGCGEKMKALLVHQRSKAREIQLKAQCVILLSLSDKVLREVVVEDSTIEAWKKFGVALSKEIIDETKGLRKHMDEFNKILFYLKNVDRLEIKEEKSGDGLLVRGREEPRSIKIYQGQIDQRRKHPRNAFIVIKKGISCGTG</sequence>
<gene>
    <name evidence="1" type="ORF">M5K25_001797</name>
</gene>
<keyword evidence="2" id="KW-1185">Reference proteome</keyword>
<name>A0ABD0W2I0_DENTH</name>
<evidence type="ECO:0000313" key="1">
    <source>
        <dbReference type="EMBL" id="KAL0927607.1"/>
    </source>
</evidence>
<reference evidence="1 2" key="1">
    <citation type="journal article" date="2024" name="Plant Biotechnol. J.">
        <title>Dendrobium thyrsiflorum genome and its molecular insights into genes involved in important horticultural traits.</title>
        <authorList>
            <person name="Chen B."/>
            <person name="Wang J.Y."/>
            <person name="Zheng P.J."/>
            <person name="Li K.L."/>
            <person name="Liang Y.M."/>
            <person name="Chen X.F."/>
            <person name="Zhang C."/>
            <person name="Zhao X."/>
            <person name="He X."/>
            <person name="Zhang G.Q."/>
            <person name="Liu Z.J."/>
            <person name="Xu Q."/>
        </authorList>
    </citation>
    <scope>NUCLEOTIDE SEQUENCE [LARGE SCALE GENOMIC DNA]</scope>
    <source>
        <strain evidence="1">GZMU011</strain>
    </source>
</reference>
<protein>
    <submittedName>
        <fullName evidence="1">Uncharacterized protein</fullName>
    </submittedName>
</protein>
<organism evidence="1 2">
    <name type="scientific">Dendrobium thyrsiflorum</name>
    <name type="common">Pinecone-like raceme dendrobium</name>
    <name type="synonym">Orchid</name>
    <dbReference type="NCBI Taxonomy" id="117978"/>
    <lineage>
        <taxon>Eukaryota</taxon>
        <taxon>Viridiplantae</taxon>
        <taxon>Streptophyta</taxon>
        <taxon>Embryophyta</taxon>
        <taxon>Tracheophyta</taxon>
        <taxon>Spermatophyta</taxon>
        <taxon>Magnoliopsida</taxon>
        <taxon>Liliopsida</taxon>
        <taxon>Asparagales</taxon>
        <taxon>Orchidaceae</taxon>
        <taxon>Epidendroideae</taxon>
        <taxon>Malaxideae</taxon>
        <taxon>Dendrobiinae</taxon>
        <taxon>Dendrobium</taxon>
    </lineage>
</organism>
<dbReference type="EMBL" id="JANQDX010000002">
    <property type="protein sequence ID" value="KAL0927607.1"/>
    <property type="molecule type" value="Genomic_DNA"/>
</dbReference>
<comment type="caution">
    <text evidence="1">The sequence shown here is derived from an EMBL/GenBank/DDBJ whole genome shotgun (WGS) entry which is preliminary data.</text>
</comment>
<dbReference type="Proteomes" id="UP001552299">
    <property type="component" value="Unassembled WGS sequence"/>
</dbReference>